<sequence length="376" mass="43466">MFKRYLEFQRNSGVSPYIWIILYILPFYFIFQSSSMIVIISGIILTILFFVFYQIAFFSKGWLVYLWTFILIAISTASTSLFSYVYFAFFLAHYIGNIRHRRTFLILYFAHLLSTTISINITIIQDEAFFIKQFPFVIIIWISVILLPFNIHNRKERGQLEDKLEDANKRISELGKIEERQRIARDLHDTLGQKLSLIGLKSDLARKLINKDPERAQDELKDVQQTARTALNEVRKMVSSMRGIRLEDELITVTKILDAAEIKFSGVKELDLKNVSLLTENILSMCLKEAVTNIVKHSGATACEIKIEQSWKEIVMVIKDNGTFRDPSQEERKGLGLVGMKERLQFINGDMEIIKEDGTMLVISVPNDVKQIEQGE</sequence>
<dbReference type="GO" id="GO:0000155">
    <property type="term" value="F:phosphorelay sensor kinase activity"/>
    <property type="evidence" value="ECO:0007669"/>
    <property type="project" value="InterPro"/>
</dbReference>
<dbReference type="Pfam" id="PF23540">
    <property type="entry name" value="DesK_N"/>
    <property type="match status" value="1"/>
</dbReference>
<reference evidence="10 11" key="1">
    <citation type="submission" date="2019-08" db="EMBL/GenBank/DDBJ databases">
        <title>Bacillus genomes from the desert of Cuatro Cienegas, Coahuila.</title>
        <authorList>
            <person name="Olmedo-Alvarez G."/>
        </authorList>
    </citation>
    <scope>NUCLEOTIDE SEQUENCE [LARGE SCALE GENOMIC DNA]</scope>
    <source>
        <strain evidence="10 11">CH128b_4D</strain>
    </source>
</reference>
<keyword evidence="6" id="KW-0812">Transmembrane</keyword>
<dbReference type="InterPro" id="IPR003594">
    <property type="entry name" value="HATPase_dom"/>
</dbReference>
<feature type="domain" description="Histidine kinase/HSP90-like ATPase" evidence="7">
    <location>
        <begin position="282"/>
        <end position="367"/>
    </location>
</feature>
<evidence type="ECO:0000313" key="10">
    <source>
        <dbReference type="EMBL" id="TYR99833.1"/>
    </source>
</evidence>
<feature type="transmembrane region" description="Helical" evidence="6">
    <location>
        <begin position="38"/>
        <end position="58"/>
    </location>
</feature>
<dbReference type="Gene3D" id="3.30.565.10">
    <property type="entry name" value="Histidine kinase-like ATPase, C-terminal domain"/>
    <property type="match status" value="1"/>
</dbReference>
<keyword evidence="6" id="KW-0472">Membrane</keyword>
<comment type="caution">
    <text evidence="10">The sequence shown here is derived from an EMBL/GenBank/DDBJ whole genome shotgun (WGS) entry which is preliminary data.</text>
</comment>
<dbReference type="EC" id="2.7.13.3" evidence="2"/>
<feature type="transmembrane region" description="Helical" evidence="6">
    <location>
        <begin position="104"/>
        <end position="124"/>
    </location>
</feature>
<gene>
    <name evidence="10" type="ORF">FZC84_08425</name>
</gene>
<evidence type="ECO:0000256" key="6">
    <source>
        <dbReference type="SAM" id="Phobius"/>
    </source>
</evidence>
<dbReference type="InterPro" id="IPR050482">
    <property type="entry name" value="Sensor_HK_TwoCompSys"/>
</dbReference>
<dbReference type="PANTHER" id="PTHR24421:SF63">
    <property type="entry name" value="SENSOR HISTIDINE KINASE DESK"/>
    <property type="match status" value="1"/>
</dbReference>
<dbReference type="Gene3D" id="1.20.5.1930">
    <property type="match status" value="1"/>
</dbReference>
<feature type="domain" description="Signal transduction histidine kinase subgroup 3 dimerisation and phosphoacceptor" evidence="8">
    <location>
        <begin position="179"/>
        <end position="242"/>
    </location>
</feature>
<accession>A0A5D4MET9</accession>
<dbReference type="Pfam" id="PF07730">
    <property type="entry name" value="HisKA_3"/>
    <property type="match status" value="1"/>
</dbReference>
<feature type="transmembrane region" description="Helical" evidence="6">
    <location>
        <begin position="64"/>
        <end position="92"/>
    </location>
</feature>
<evidence type="ECO:0000256" key="1">
    <source>
        <dbReference type="ARBA" id="ARBA00000085"/>
    </source>
</evidence>
<dbReference type="EMBL" id="VTEG01000004">
    <property type="protein sequence ID" value="TYR99833.1"/>
    <property type="molecule type" value="Genomic_DNA"/>
</dbReference>
<organism evidence="10 11">
    <name type="scientific">Rossellomorea vietnamensis</name>
    <dbReference type="NCBI Taxonomy" id="218284"/>
    <lineage>
        <taxon>Bacteria</taxon>
        <taxon>Bacillati</taxon>
        <taxon>Bacillota</taxon>
        <taxon>Bacilli</taxon>
        <taxon>Bacillales</taxon>
        <taxon>Bacillaceae</taxon>
        <taxon>Rossellomorea</taxon>
    </lineage>
</organism>
<feature type="domain" description="DesK/YvfT N-terminal" evidence="9">
    <location>
        <begin position="2"/>
        <end position="151"/>
    </location>
</feature>
<keyword evidence="6" id="KW-1133">Transmembrane helix</keyword>
<keyword evidence="4 10" id="KW-0418">Kinase</keyword>
<name>A0A5D4MET9_9BACI</name>
<dbReference type="Proteomes" id="UP000325182">
    <property type="component" value="Unassembled WGS sequence"/>
</dbReference>
<dbReference type="SUPFAM" id="SSF55874">
    <property type="entry name" value="ATPase domain of HSP90 chaperone/DNA topoisomerase II/histidine kinase"/>
    <property type="match status" value="1"/>
</dbReference>
<dbReference type="InterPro" id="IPR036890">
    <property type="entry name" value="HATPase_C_sf"/>
</dbReference>
<dbReference type="Pfam" id="PF02518">
    <property type="entry name" value="HATPase_c"/>
    <property type="match status" value="1"/>
</dbReference>
<dbReference type="PANTHER" id="PTHR24421">
    <property type="entry name" value="NITRATE/NITRITE SENSOR PROTEIN NARX-RELATED"/>
    <property type="match status" value="1"/>
</dbReference>
<evidence type="ECO:0000259" key="7">
    <source>
        <dbReference type="Pfam" id="PF02518"/>
    </source>
</evidence>
<keyword evidence="5" id="KW-0902">Two-component regulatory system</keyword>
<dbReference type="RefSeq" id="WP_148953571.1">
    <property type="nucleotide sequence ID" value="NZ_VTEG01000004.1"/>
</dbReference>
<dbReference type="GO" id="GO:0016020">
    <property type="term" value="C:membrane"/>
    <property type="evidence" value="ECO:0007669"/>
    <property type="project" value="InterPro"/>
</dbReference>
<protein>
    <recommendedName>
        <fullName evidence="2">histidine kinase</fullName>
        <ecNumber evidence="2">2.7.13.3</ecNumber>
    </recommendedName>
</protein>
<proteinExistence type="predicted"/>
<evidence type="ECO:0000256" key="4">
    <source>
        <dbReference type="ARBA" id="ARBA00022777"/>
    </source>
</evidence>
<keyword evidence="3" id="KW-0808">Transferase</keyword>
<evidence type="ECO:0000259" key="9">
    <source>
        <dbReference type="Pfam" id="PF23540"/>
    </source>
</evidence>
<evidence type="ECO:0000256" key="2">
    <source>
        <dbReference type="ARBA" id="ARBA00012438"/>
    </source>
</evidence>
<evidence type="ECO:0000313" key="11">
    <source>
        <dbReference type="Proteomes" id="UP000325182"/>
    </source>
</evidence>
<evidence type="ECO:0000256" key="5">
    <source>
        <dbReference type="ARBA" id="ARBA00023012"/>
    </source>
</evidence>
<evidence type="ECO:0000259" key="8">
    <source>
        <dbReference type="Pfam" id="PF07730"/>
    </source>
</evidence>
<dbReference type="GO" id="GO:0046983">
    <property type="term" value="F:protein dimerization activity"/>
    <property type="evidence" value="ECO:0007669"/>
    <property type="project" value="InterPro"/>
</dbReference>
<feature type="transmembrane region" description="Helical" evidence="6">
    <location>
        <begin position="130"/>
        <end position="149"/>
    </location>
</feature>
<evidence type="ECO:0000256" key="3">
    <source>
        <dbReference type="ARBA" id="ARBA00022679"/>
    </source>
</evidence>
<dbReference type="AlphaFoldDB" id="A0A5D4MET9"/>
<dbReference type="InterPro" id="IPR056374">
    <property type="entry name" value="DesK/YvfT_N"/>
</dbReference>
<comment type="catalytic activity">
    <reaction evidence="1">
        <text>ATP + protein L-histidine = ADP + protein N-phospho-L-histidine.</text>
        <dbReference type="EC" id="2.7.13.3"/>
    </reaction>
</comment>
<dbReference type="CDD" id="cd16917">
    <property type="entry name" value="HATPase_UhpB-NarQ-NarX-like"/>
    <property type="match status" value="1"/>
</dbReference>
<dbReference type="InterPro" id="IPR011712">
    <property type="entry name" value="Sig_transdc_His_kin_sub3_dim/P"/>
</dbReference>
<feature type="transmembrane region" description="Helical" evidence="6">
    <location>
        <begin position="14"/>
        <end position="31"/>
    </location>
</feature>